<dbReference type="EMBL" id="DUZY01000008">
    <property type="protein sequence ID" value="DAD48722.1"/>
    <property type="molecule type" value="Genomic_DNA"/>
</dbReference>
<keyword evidence="3" id="KW-0012">Acyltransferase</keyword>
<sequence>MKVRKVSSKFVKPLFEGDPPSSLNSGYCIPLSVFDKAAFNNHMAGIYAYRPPIPPNATIELGLRKALSEYREWAGRLGEDESGDPVILLNDAGVYFVEASADCTLHQAMPLSPSPALLSLHPSLKGAEALVQVQLTRFTCGSLALGFTAHHLVADGHSASNFLVAWGQACRGLEISPRPMHNRAIFVPRDPPLIQFEHRGVEYMHKNPNQVNPHPPFEITPAADDILVHKAHFTSEFLVKLKATASSENADNRPPYSTFESLIAHLWRAITRARGLKGLETVTKIRISVDGRSRLRPRIPNEYFGNLVLWAFPSAKVKDLLDEPLAFAARIIHQAIAEVNDSYFKSFIDFANYRVKEEGLVQTAEMEKSFHCPNLEVDSWLRIPFHKLDFGGSCIPYIFMPSYFPIEGLIFLLPSFIGDGSIDAFISLFQDNLDAFKRLCYSLDI</sequence>
<dbReference type="Pfam" id="PF02458">
    <property type="entry name" value="Transferase"/>
    <property type="match status" value="1"/>
</dbReference>
<dbReference type="InterPro" id="IPR050317">
    <property type="entry name" value="Plant_Fungal_Acyltransferase"/>
</dbReference>
<comment type="caution">
    <text evidence="4">The sequence shown here is derived from an EMBL/GenBank/DDBJ whole genome shotgun (WGS) entry which is preliminary data.</text>
</comment>
<protein>
    <recommendedName>
        <fullName evidence="6">Agmatine coumaroyltransferase-2-like</fullName>
    </recommendedName>
</protein>
<keyword evidence="5" id="KW-1185">Reference proteome</keyword>
<evidence type="ECO:0000256" key="3">
    <source>
        <dbReference type="ARBA" id="ARBA00023315"/>
    </source>
</evidence>
<dbReference type="GO" id="GO:0016746">
    <property type="term" value="F:acyltransferase activity"/>
    <property type="evidence" value="ECO:0007669"/>
    <property type="project" value="UniProtKB-KW"/>
</dbReference>
<gene>
    <name evidence="4" type="ORF">HUJ06_018659</name>
</gene>
<evidence type="ECO:0000313" key="4">
    <source>
        <dbReference type="EMBL" id="DAD48722.1"/>
    </source>
</evidence>
<dbReference type="FunFam" id="3.30.559.10:FF:000008">
    <property type="entry name" value="Tryptamine hydroxycinnamoyl transferase"/>
    <property type="match status" value="1"/>
</dbReference>
<keyword evidence="2" id="KW-0808">Transferase</keyword>
<dbReference type="Gene3D" id="3.30.559.10">
    <property type="entry name" value="Chloramphenicol acetyltransferase-like domain"/>
    <property type="match status" value="2"/>
</dbReference>
<dbReference type="PANTHER" id="PTHR31642:SF13">
    <property type="entry name" value="AGMATINE HYDROXYCINNAMOYLTRANSFERASE 1"/>
    <property type="match status" value="1"/>
</dbReference>
<dbReference type="SUPFAM" id="SSF52777">
    <property type="entry name" value="CoA-dependent acyltransferases"/>
    <property type="match status" value="1"/>
</dbReference>
<organism evidence="4 5">
    <name type="scientific">Nelumbo nucifera</name>
    <name type="common">Sacred lotus</name>
    <dbReference type="NCBI Taxonomy" id="4432"/>
    <lineage>
        <taxon>Eukaryota</taxon>
        <taxon>Viridiplantae</taxon>
        <taxon>Streptophyta</taxon>
        <taxon>Embryophyta</taxon>
        <taxon>Tracheophyta</taxon>
        <taxon>Spermatophyta</taxon>
        <taxon>Magnoliopsida</taxon>
        <taxon>Proteales</taxon>
        <taxon>Nelumbonaceae</taxon>
        <taxon>Nelumbo</taxon>
    </lineage>
</organism>
<comment type="similarity">
    <text evidence="1">Belongs to the plant acyltransferase family.</text>
</comment>
<dbReference type="AlphaFoldDB" id="A0A822ZU18"/>
<evidence type="ECO:0000256" key="2">
    <source>
        <dbReference type="ARBA" id="ARBA00022679"/>
    </source>
</evidence>
<dbReference type="InterPro" id="IPR023213">
    <property type="entry name" value="CAT-like_dom_sf"/>
</dbReference>
<evidence type="ECO:0000313" key="5">
    <source>
        <dbReference type="Proteomes" id="UP000607653"/>
    </source>
</evidence>
<dbReference type="Proteomes" id="UP000607653">
    <property type="component" value="Unassembled WGS sequence"/>
</dbReference>
<reference evidence="4 5" key="1">
    <citation type="journal article" date="2020" name="Mol. Biol. Evol.">
        <title>Distinct Expression and Methylation Patterns for Genes with Different Fates following a Single Whole-Genome Duplication in Flowering Plants.</title>
        <authorList>
            <person name="Shi T."/>
            <person name="Rahmani R.S."/>
            <person name="Gugger P.F."/>
            <person name="Wang M."/>
            <person name="Li H."/>
            <person name="Zhang Y."/>
            <person name="Li Z."/>
            <person name="Wang Q."/>
            <person name="Van de Peer Y."/>
            <person name="Marchal K."/>
            <person name="Chen J."/>
        </authorList>
    </citation>
    <scope>NUCLEOTIDE SEQUENCE [LARGE SCALE GENOMIC DNA]</scope>
    <source>
        <tissue evidence="4">Leaf</tissue>
    </source>
</reference>
<name>A0A822ZU18_NELNU</name>
<evidence type="ECO:0008006" key="6">
    <source>
        <dbReference type="Google" id="ProtNLM"/>
    </source>
</evidence>
<dbReference type="PANTHER" id="PTHR31642">
    <property type="entry name" value="TRICHOTHECENE 3-O-ACETYLTRANSFERASE"/>
    <property type="match status" value="1"/>
</dbReference>
<proteinExistence type="inferred from homology"/>
<evidence type="ECO:0000256" key="1">
    <source>
        <dbReference type="ARBA" id="ARBA00009861"/>
    </source>
</evidence>
<accession>A0A822ZU18</accession>